<feature type="compositionally biased region" description="Basic and acidic residues" evidence="1">
    <location>
        <begin position="79"/>
        <end position="113"/>
    </location>
</feature>
<sequence length="656" mass="71247">MAEHYEGKSEGNSRGRDNNNGGGRPYSDRPATNDRQPARPYTDRPARSNDRPSYGDRDNRGGQGGQGGRPSGDRPSYGNRDDRPARSGGDRPYGDRPARSNDRPSFGGRDDRGGQGGRPSGDRPSYGDRPARSNDRPSYGDRDNRGADRPMVNGRREDRKPFGDRDNRGGQGGRPSGDRPSYGDRPARSNDRPSGDRPSYGNRDDRGGRPSGDRPSYGGRDDRGGQGGRPSGDRPSFGGRDDRGGQGGRPSGDRPSYGDRPARSNDRPSGDRPTYGNRDDRPARSGGDRPYGDRPARSNDRPSGDRDNRGAREERGPRTAPERNAGDLRSSNRPDRDRSPHIDSDVTGEELDKVTRAQLRILDSRNNEWVSKHLVMAGRLIDFEPELAFEHALAASRRGGRLACVREAVAMTAYAAGKYDEALRELRTFRRISGSNVHLPLMADCERGLGRPDRALDLIKSEDAATLDTAGKVELAIVESGARGDLGELDAALSALEIPQLDINRAFSFSPRLFRAYGMVLRAADRKDEAKTWERQALVAEEALGIDDSTDQIIMDLGDDEDIPLDAPRARVRVSDVMAPATAPVINDAATLAAAELTSSDAEAAELDEPNVDDAESSYFESDDAESDQDSADEVDSADVAFAEGEDSGEHNNSDS</sequence>
<dbReference type="AlphaFoldDB" id="A0A2S3ZVM7"/>
<feature type="region of interest" description="Disordered" evidence="1">
    <location>
        <begin position="600"/>
        <end position="656"/>
    </location>
</feature>
<proteinExistence type="predicted"/>
<feature type="compositionally biased region" description="Basic and acidic residues" evidence="1">
    <location>
        <begin position="277"/>
        <end position="350"/>
    </location>
</feature>
<dbReference type="Gene3D" id="1.25.40.10">
    <property type="entry name" value="Tetratricopeptide repeat domain"/>
    <property type="match status" value="1"/>
</dbReference>
<keyword evidence="3" id="KW-1185">Reference proteome</keyword>
<organism evidence="2 3">
    <name type="scientific">Arthrobacter glacialis</name>
    <dbReference type="NCBI Taxonomy" id="1664"/>
    <lineage>
        <taxon>Bacteria</taxon>
        <taxon>Bacillati</taxon>
        <taxon>Actinomycetota</taxon>
        <taxon>Actinomycetes</taxon>
        <taxon>Micrococcales</taxon>
        <taxon>Micrococcaceae</taxon>
        <taxon>Arthrobacter</taxon>
    </lineage>
</organism>
<dbReference type="InterPro" id="IPR011990">
    <property type="entry name" value="TPR-like_helical_dom_sf"/>
</dbReference>
<dbReference type="Proteomes" id="UP000237061">
    <property type="component" value="Unassembled WGS sequence"/>
</dbReference>
<gene>
    <name evidence="2" type="ORF">CVS27_13770</name>
</gene>
<feature type="region of interest" description="Disordered" evidence="1">
    <location>
        <begin position="1"/>
        <end position="350"/>
    </location>
</feature>
<dbReference type="EMBL" id="PPXC01000010">
    <property type="protein sequence ID" value="POH72927.1"/>
    <property type="molecule type" value="Genomic_DNA"/>
</dbReference>
<accession>A0A2S3ZVM7</accession>
<feature type="compositionally biased region" description="Acidic residues" evidence="1">
    <location>
        <begin position="603"/>
        <end position="637"/>
    </location>
</feature>
<name>A0A2S3ZVM7_ARTGL</name>
<evidence type="ECO:0000313" key="3">
    <source>
        <dbReference type="Proteomes" id="UP000237061"/>
    </source>
</evidence>
<evidence type="ECO:0000256" key="1">
    <source>
        <dbReference type="SAM" id="MobiDB-lite"/>
    </source>
</evidence>
<feature type="compositionally biased region" description="Basic and acidic residues" evidence="1">
    <location>
        <begin position="202"/>
        <end position="212"/>
    </location>
</feature>
<feature type="compositionally biased region" description="Basic and acidic residues" evidence="1">
    <location>
        <begin position="1"/>
        <end position="17"/>
    </location>
</feature>
<feature type="compositionally biased region" description="Basic and acidic residues" evidence="1">
    <location>
        <begin position="41"/>
        <end position="60"/>
    </location>
</feature>
<feature type="compositionally biased region" description="Basic and acidic residues" evidence="1">
    <location>
        <begin position="256"/>
        <end position="270"/>
    </location>
</feature>
<comment type="caution">
    <text evidence="2">The sequence shown here is derived from an EMBL/GenBank/DDBJ whole genome shotgun (WGS) entry which is preliminary data.</text>
</comment>
<evidence type="ECO:0008006" key="4">
    <source>
        <dbReference type="Google" id="ProtNLM"/>
    </source>
</evidence>
<feature type="compositionally biased region" description="Basic and acidic residues" evidence="1">
    <location>
        <begin position="181"/>
        <end position="195"/>
    </location>
</feature>
<feature type="compositionally biased region" description="Gly residues" evidence="1">
    <location>
        <begin position="61"/>
        <end position="70"/>
    </location>
</feature>
<feature type="compositionally biased region" description="Basic and acidic residues" evidence="1">
    <location>
        <begin position="125"/>
        <end position="168"/>
    </location>
</feature>
<protein>
    <recommendedName>
        <fullName evidence="4">Tetratricopeptide repeat protein</fullName>
    </recommendedName>
</protein>
<dbReference type="RefSeq" id="WP_103466319.1">
    <property type="nucleotide sequence ID" value="NZ_PPXC01000010.1"/>
</dbReference>
<reference evidence="2 3" key="1">
    <citation type="submission" date="2018-01" db="EMBL/GenBank/DDBJ databases">
        <title>Arthrobacter sp. nov., from glaciers in China.</title>
        <authorList>
            <person name="Liu Q."/>
            <person name="Xin Y.-H."/>
        </authorList>
    </citation>
    <scope>NUCLEOTIDE SEQUENCE [LARGE SCALE GENOMIC DNA]</scope>
    <source>
        <strain evidence="2 3">HLT2-12-2</strain>
    </source>
</reference>
<evidence type="ECO:0000313" key="2">
    <source>
        <dbReference type="EMBL" id="POH72927.1"/>
    </source>
</evidence>